<evidence type="ECO:0000256" key="6">
    <source>
        <dbReference type="ARBA" id="ARBA00022679"/>
    </source>
</evidence>
<name>A0A399NS47_9MICO</name>
<evidence type="ECO:0000259" key="9">
    <source>
        <dbReference type="Pfam" id="PF01379"/>
    </source>
</evidence>
<evidence type="ECO:0000313" key="10">
    <source>
        <dbReference type="EMBL" id="RII96557.1"/>
    </source>
</evidence>
<dbReference type="EC" id="2.5.1.61" evidence="5"/>
<dbReference type="AlphaFoldDB" id="A0A399NS47"/>
<evidence type="ECO:0000256" key="1">
    <source>
        <dbReference type="ARBA" id="ARBA00001916"/>
    </source>
</evidence>
<feature type="non-terminal residue" evidence="10">
    <location>
        <position position="139"/>
    </location>
</feature>
<dbReference type="Gene3D" id="3.40.190.10">
    <property type="entry name" value="Periplasmic binding protein-like II"/>
    <property type="match status" value="1"/>
</dbReference>
<evidence type="ECO:0000256" key="5">
    <source>
        <dbReference type="ARBA" id="ARBA00012655"/>
    </source>
</evidence>
<comment type="similarity">
    <text evidence="3">Belongs to the HMBS family.</text>
</comment>
<feature type="non-terminal residue" evidence="10">
    <location>
        <position position="1"/>
    </location>
</feature>
<dbReference type="InterPro" id="IPR000860">
    <property type="entry name" value="HemC"/>
</dbReference>
<dbReference type="InterPro" id="IPR022417">
    <property type="entry name" value="Porphobilin_deaminase_N"/>
</dbReference>
<dbReference type="GO" id="GO:0005737">
    <property type="term" value="C:cytoplasm"/>
    <property type="evidence" value="ECO:0007669"/>
    <property type="project" value="TreeGrafter"/>
</dbReference>
<evidence type="ECO:0000256" key="8">
    <source>
        <dbReference type="ARBA" id="ARBA00048169"/>
    </source>
</evidence>
<dbReference type="PANTHER" id="PTHR11557">
    <property type="entry name" value="PORPHOBILINOGEN DEAMINASE"/>
    <property type="match status" value="1"/>
</dbReference>
<comment type="cofactor">
    <cofactor evidence="1">
        <name>dipyrromethane</name>
        <dbReference type="ChEBI" id="CHEBI:60342"/>
    </cofactor>
</comment>
<feature type="domain" description="Porphobilinogen deaminase N-terminal" evidence="9">
    <location>
        <begin position="1"/>
        <end position="112"/>
    </location>
</feature>
<organism evidence="10 11">
    <name type="scientific">Clavibacter nebraskensis</name>
    <dbReference type="NCBI Taxonomy" id="31963"/>
    <lineage>
        <taxon>Bacteria</taxon>
        <taxon>Bacillati</taxon>
        <taxon>Actinomycetota</taxon>
        <taxon>Actinomycetes</taxon>
        <taxon>Micrococcales</taxon>
        <taxon>Microbacteriaceae</taxon>
        <taxon>Clavibacter</taxon>
    </lineage>
</organism>
<accession>A0A399NS47</accession>
<dbReference type="PRINTS" id="PR00151">
    <property type="entry name" value="PORPHBDMNASE"/>
</dbReference>
<dbReference type="FunFam" id="3.40.190.10:FF:000005">
    <property type="entry name" value="Porphobilinogen deaminase"/>
    <property type="match status" value="1"/>
</dbReference>
<comment type="subunit">
    <text evidence="4">Monomer.</text>
</comment>
<keyword evidence="6" id="KW-0808">Transferase</keyword>
<evidence type="ECO:0000256" key="3">
    <source>
        <dbReference type="ARBA" id="ARBA00005638"/>
    </source>
</evidence>
<gene>
    <name evidence="10" type="ORF">DZF97_17720</name>
</gene>
<evidence type="ECO:0000313" key="11">
    <source>
        <dbReference type="Proteomes" id="UP000265361"/>
    </source>
</evidence>
<evidence type="ECO:0000256" key="4">
    <source>
        <dbReference type="ARBA" id="ARBA00011245"/>
    </source>
</evidence>
<reference evidence="10 11" key="1">
    <citation type="submission" date="2018-08" db="EMBL/GenBank/DDBJ databases">
        <title>Genome Sequence of Clavibacter michiganensis Subspecies type strains, and the Atypical Peach-Colored Strains Isolated from Tomato.</title>
        <authorList>
            <person name="Osdaghi E."/>
            <person name="Portier P."/>
            <person name="Briand M."/>
            <person name="Jacques M.-A."/>
        </authorList>
    </citation>
    <scope>NUCLEOTIDE SEQUENCE [LARGE SCALE GENOMIC DNA]</scope>
    <source>
        <strain evidence="10 11">CFBP 7577</strain>
    </source>
</reference>
<proteinExistence type="inferred from homology"/>
<keyword evidence="7" id="KW-0627">Porphyrin biosynthesis</keyword>
<dbReference type="GO" id="GO:0006783">
    <property type="term" value="P:heme biosynthetic process"/>
    <property type="evidence" value="ECO:0007669"/>
    <property type="project" value="TreeGrafter"/>
</dbReference>
<dbReference type="GO" id="GO:0004418">
    <property type="term" value="F:hydroxymethylbilane synthase activity"/>
    <property type="evidence" value="ECO:0007669"/>
    <property type="project" value="UniProtKB-EC"/>
</dbReference>
<dbReference type="PANTHER" id="PTHR11557:SF0">
    <property type="entry name" value="PORPHOBILINOGEN DEAMINASE"/>
    <property type="match status" value="1"/>
</dbReference>
<dbReference type="SUPFAM" id="SSF53850">
    <property type="entry name" value="Periplasmic binding protein-like II"/>
    <property type="match status" value="1"/>
</dbReference>
<evidence type="ECO:0000256" key="7">
    <source>
        <dbReference type="ARBA" id="ARBA00023244"/>
    </source>
</evidence>
<comment type="caution">
    <text evidence="10">The sequence shown here is derived from an EMBL/GenBank/DDBJ whole genome shotgun (WGS) entry which is preliminary data.</text>
</comment>
<dbReference type="Pfam" id="PF01379">
    <property type="entry name" value="Porphobil_deam"/>
    <property type="match status" value="1"/>
</dbReference>
<comment type="catalytic activity">
    <reaction evidence="8">
        <text>4 porphobilinogen + H2O = hydroxymethylbilane + 4 NH4(+)</text>
        <dbReference type="Rhea" id="RHEA:13185"/>
        <dbReference type="ChEBI" id="CHEBI:15377"/>
        <dbReference type="ChEBI" id="CHEBI:28938"/>
        <dbReference type="ChEBI" id="CHEBI:57845"/>
        <dbReference type="ChEBI" id="CHEBI:58126"/>
        <dbReference type="EC" id="2.5.1.61"/>
    </reaction>
</comment>
<dbReference type="Proteomes" id="UP000265361">
    <property type="component" value="Unassembled WGS sequence"/>
</dbReference>
<comment type="function">
    <text evidence="2">Tetrapolymerization of the monopyrrole PBG into the hydroxymethylbilane pre-uroporphyrinogen in several discrete steps.</text>
</comment>
<evidence type="ECO:0000256" key="2">
    <source>
        <dbReference type="ARBA" id="ARBA00002869"/>
    </source>
</evidence>
<protein>
    <recommendedName>
        <fullName evidence="5">hydroxymethylbilane synthase</fullName>
        <ecNumber evidence="5">2.5.1.61</ecNumber>
    </recommendedName>
</protein>
<sequence>EDPRDVLCARDGLTLATLPRGARVGTGSPRRRAQILAERPDLDVVDIRGNIDTRLSRVTAGDLDAVVLAAAGLERIDRISAATEHLELDRWPTAPGQGALALEIRTEDAETHSVVGRVVEAVDDPFTHAAVLAERGVLA</sequence>
<dbReference type="EMBL" id="QWED01001097">
    <property type="protein sequence ID" value="RII96557.1"/>
    <property type="molecule type" value="Genomic_DNA"/>
</dbReference>